<sequence>MSSPLVLFYNKVQKIMNILFGSKAQELLDNFVAIVGVITGAIAVFILSVIASIAYAFLSFDFAVEAVVTRGCDFVIGAGISEAIGVVGFGCISPLELSLLELLESPFSGAISPLEQHY</sequence>
<accession>A0A397U713</accession>
<evidence type="ECO:0000313" key="3">
    <source>
        <dbReference type="Proteomes" id="UP000266673"/>
    </source>
</evidence>
<comment type="caution">
    <text evidence="2">The sequence shown here is derived from an EMBL/GenBank/DDBJ whole genome shotgun (WGS) entry which is preliminary data.</text>
</comment>
<organism evidence="2 3">
    <name type="scientific">Gigaspora rosea</name>
    <dbReference type="NCBI Taxonomy" id="44941"/>
    <lineage>
        <taxon>Eukaryota</taxon>
        <taxon>Fungi</taxon>
        <taxon>Fungi incertae sedis</taxon>
        <taxon>Mucoromycota</taxon>
        <taxon>Glomeromycotina</taxon>
        <taxon>Glomeromycetes</taxon>
        <taxon>Diversisporales</taxon>
        <taxon>Gigasporaceae</taxon>
        <taxon>Gigaspora</taxon>
    </lineage>
</organism>
<evidence type="ECO:0000313" key="2">
    <source>
        <dbReference type="EMBL" id="RIB06020.1"/>
    </source>
</evidence>
<keyword evidence="1" id="KW-0472">Membrane</keyword>
<keyword evidence="1" id="KW-0812">Transmembrane</keyword>
<feature type="transmembrane region" description="Helical" evidence="1">
    <location>
        <begin position="31"/>
        <end position="58"/>
    </location>
</feature>
<keyword evidence="1" id="KW-1133">Transmembrane helix</keyword>
<dbReference type="Proteomes" id="UP000266673">
    <property type="component" value="Unassembled WGS sequence"/>
</dbReference>
<name>A0A397U713_9GLOM</name>
<proteinExistence type="predicted"/>
<reference evidence="2 3" key="1">
    <citation type="submission" date="2018-06" db="EMBL/GenBank/DDBJ databases">
        <title>Comparative genomics reveals the genomic features of Rhizophagus irregularis, R. cerebriforme, R. diaphanum and Gigaspora rosea, and their symbiotic lifestyle signature.</title>
        <authorList>
            <person name="Morin E."/>
            <person name="San Clemente H."/>
            <person name="Chen E.C.H."/>
            <person name="De La Providencia I."/>
            <person name="Hainaut M."/>
            <person name="Kuo A."/>
            <person name="Kohler A."/>
            <person name="Murat C."/>
            <person name="Tang N."/>
            <person name="Roy S."/>
            <person name="Loubradou J."/>
            <person name="Henrissat B."/>
            <person name="Grigoriev I.V."/>
            <person name="Corradi N."/>
            <person name="Roux C."/>
            <person name="Martin F.M."/>
        </authorList>
    </citation>
    <scope>NUCLEOTIDE SEQUENCE [LARGE SCALE GENOMIC DNA]</scope>
    <source>
        <strain evidence="2 3">DAOM 194757</strain>
    </source>
</reference>
<evidence type="ECO:0000256" key="1">
    <source>
        <dbReference type="SAM" id="Phobius"/>
    </source>
</evidence>
<dbReference type="AlphaFoldDB" id="A0A397U713"/>
<dbReference type="EMBL" id="QKWP01001880">
    <property type="protein sequence ID" value="RIB06020.1"/>
    <property type="molecule type" value="Genomic_DNA"/>
</dbReference>
<keyword evidence="3" id="KW-1185">Reference proteome</keyword>
<protein>
    <submittedName>
        <fullName evidence="2">Uncharacterized protein</fullName>
    </submittedName>
</protein>
<gene>
    <name evidence="2" type="ORF">C2G38_2218098</name>
</gene>